<feature type="chain" id="PRO_5028859944" evidence="4">
    <location>
        <begin position="23"/>
        <end position="107"/>
    </location>
</feature>
<evidence type="ECO:0000256" key="1">
    <source>
        <dbReference type="ARBA" id="ARBA00022729"/>
    </source>
</evidence>
<sequence length="107" mass="11648">MSRIVVALLLGSALALPSWAQAPTKTNPMKMKCEDFLAVGEVYRPAVVYYLVGVDKLGVTETDTMVEDTATPVAAIVAECQKAPKASLHTKVRAMYKSGQIKLFEHH</sequence>
<dbReference type="InterPro" id="IPR038303">
    <property type="entry name" value="HdeA/HdeB_sf"/>
</dbReference>
<evidence type="ECO:0000256" key="3">
    <source>
        <dbReference type="ARBA" id="ARBA00023186"/>
    </source>
</evidence>
<dbReference type="GO" id="GO:0030288">
    <property type="term" value="C:outer membrane-bounded periplasmic space"/>
    <property type="evidence" value="ECO:0007669"/>
    <property type="project" value="InterPro"/>
</dbReference>
<name>A0A6S7D1T4_9BURK</name>
<evidence type="ECO:0000313" key="6">
    <source>
        <dbReference type="Proteomes" id="UP000494115"/>
    </source>
</evidence>
<dbReference type="InterPro" id="IPR010486">
    <property type="entry name" value="HNS-dep_expression_A/B"/>
</dbReference>
<proteinExistence type="predicted"/>
<dbReference type="AlphaFoldDB" id="A0A6S7D1T4"/>
<feature type="signal peptide" evidence="4">
    <location>
        <begin position="1"/>
        <end position="22"/>
    </location>
</feature>
<dbReference type="InterPro" id="IPR036831">
    <property type="entry name" value="HdeA_sf"/>
</dbReference>
<dbReference type="GO" id="GO:0071468">
    <property type="term" value="P:cellular response to acidic pH"/>
    <property type="evidence" value="ECO:0007669"/>
    <property type="project" value="InterPro"/>
</dbReference>
<dbReference type="Proteomes" id="UP000494115">
    <property type="component" value="Unassembled WGS sequence"/>
</dbReference>
<protein>
    <submittedName>
        <fullName evidence="5">Acid stress chaperone HdeA</fullName>
    </submittedName>
</protein>
<keyword evidence="2" id="KW-0574">Periplasm</keyword>
<dbReference type="EMBL" id="CADIKM010000058">
    <property type="protein sequence ID" value="CAB3803776.1"/>
    <property type="molecule type" value="Genomic_DNA"/>
</dbReference>
<evidence type="ECO:0000313" key="5">
    <source>
        <dbReference type="EMBL" id="CAB3803776.1"/>
    </source>
</evidence>
<reference evidence="5 6" key="1">
    <citation type="submission" date="2020-04" db="EMBL/GenBank/DDBJ databases">
        <authorList>
            <person name="De Canck E."/>
        </authorList>
    </citation>
    <scope>NUCLEOTIDE SEQUENCE [LARGE SCALE GENOMIC DNA]</scope>
    <source>
        <strain evidence="5 6">LMG 28138</strain>
    </source>
</reference>
<dbReference type="SUPFAM" id="SSF47752">
    <property type="entry name" value="Protein HNS-dependent expression A, HdeA"/>
    <property type="match status" value="1"/>
</dbReference>
<keyword evidence="6" id="KW-1185">Reference proteome</keyword>
<organism evidence="5 6">
    <name type="scientific">Pararobbsia alpina</name>
    <dbReference type="NCBI Taxonomy" id="621374"/>
    <lineage>
        <taxon>Bacteria</taxon>
        <taxon>Pseudomonadati</taxon>
        <taxon>Pseudomonadota</taxon>
        <taxon>Betaproteobacteria</taxon>
        <taxon>Burkholderiales</taxon>
        <taxon>Burkholderiaceae</taxon>
        <taxon>Pararobbsia</taxon>
    </lineage>
</organism>
<keyword evidence="1 4" id="KW-0732">Signal</keyword>
<dbReference type="Pfam" id="PF06411">
    <property type="entry name" value="HdeA"/>
    <property type="match status" value="1"/>
</dbReference>
<evidence type="ECO:0000256" key="2">
    <source>
        <dbReference type="ARBA" id="ARBA00022764"/>
    </source>
</evidence>
<gene>
    <name evidence="5" type="primary">hdeA</name>
    <name evidence="5" type="ORF">LMG28138_05407</name>
</gene>
<keyword evidence="3" id="KW-0143">Chaperone</keyword>
<dbReference type="Gene3D" id="1.10.890.10">
    <property type="entry name" value="HNS-dependent expression A"/>
    <property type="match status" value="1"/>
</dbReference>
<dbReference type="RefSeq" id="WP_175107975.1">
    <property type="nucleotide sequence ID" value="NZ_CADIKM010000058.1"/>
</dbReference>
<accession>A0A6S7D1T4</accession>
<evidence type="ECO:0000256" key="4">
    <source>
        <dbReference type="SAM" id="SignalP"/>
    </source>
</evidence>